<gene>
    <name evidence="1" type="ORF">Y1Q_0000676</name>
</gene>
<protein>
    <submittedName>
        <fullName evidence="1">Uncharacterized protein</fullName>
    </submittedName>
</protein>
<accession>A0A151MC19</accession>
<evidence type="ECO:0000313" key="2">
    <source>
        <dbReference type="Proteomes" id="UP000050525"/>
    </source>
</evidence>
<dbReference type="EMBL" id="AKHW03006283">
    <property type="protein sequence ID" value="KYO22055.1"/>
    <property type="molecule type" value="Genomic_DNA"/>
</dbReference>
<keyword evidence="2" id="KW-1185">Reference proteome</keyword>
<proteinExistence type="predicted"/>
<comment type="caution">
    <text evidence="1">The sequence shown here is derived from an EMBL/GenBank/DDBJ whole genome shotgun (WGS) entry which is preliminary data.</text>
</comment>
<sequence length="167" mass="20001">MPDILLFLWAKYMSQVCKLATEVESNTVSFVKYFAGQLLRQRQGYMTINGSSWAMVFPWLYEVLKSFWDKYKLHDATLATLVNHHKIRKAVRALDQTSSTAHFDQFISCFRYALWKARNLLINRHLDLTVEDCIKMGLSEMYWYYRKTAEDNTKVTADLIWWRRDWH</sequence>
<dbReference type="AlphaFoldDB" id="A0A151MC19"/>
<dbReference type="Proteomes" id="UP000050525">
    <property type="component" value="Unassembled WGS sequence"/>
</dbReference>
<organism evidence="1 2">
    <name type="scientific">Alligator mississippiensis</name>
    <name type="common">American alligator</name>
    <dbReference type="NCBI Taxonomy" id="8496"/>
    <lineage>
        <taxon>Eukaryota</taxon>
        <taxon>Metazoa</taxon>
        <taxon>Chordata</taxon>
        <taxon>Craniata</taxon>
        <taxon>Vertebrata</taxon>
        <taxon>Euteleostomi</taxon>
        <taxon>Archelosauria</taxon>
        <taxon>Archosauria</taxon>
        <taxon>Crocodylia</taxon>
        <taxon>Alligatoridae</taxon>
        <taxon>Alligatorinae</taxon>
        <taxon>Alligator</taxon>
    </lineage>
</organism>
<evidence type="ECO:0000313" key="1">
    <source>
        <dbReference type="EMBL" id="KYO22055.1"/>
    </source>
</evidence>
<reference evidence="1 2" key="1">
    <citation type="journal article" date="2012" name="Genome Biol.">
        <title>Sequencing three crocodilian genomes to illuminate the evolution of archosaurs and amniotes.</title>
        <authorList>
            <person name="St John J.A."/>
            <person name="Braun E.L."/>
            <person name="Isberg S.R."/>
            <person name="Miles L.G."/>
            <person name="Chong A.Y."/>
            <person name="Gongora J."/>
            <person name="Dalzell P."/>
            <person name="Moran C."/>
            <person name="Bed'hom B."/>
            <person name="Abzhanov A."/>
            <person name="Burgess S.C."/>
            <person name="Cooksey A.M."/>
            <person name="Castoe T.A."/>
            <person name="Crawford N.G."/>
            <person name="Densmore L.D."/>
            <person name="Drew J.C."/>
            <person name="Edwards S.V."/>
            <person name="Faircloth B.C."/>
            <person name="Fujita M.K."/>
            <person name="Greenwold M.J."/>
            <person name="Hoffmann F.G."/>
            <person name="Howard J.M."/>
            <person name="Iguchi T."/>
            <person name="Janes D.E."/>
            <person name="Khan S.Y."/>
            <person name="Kohno S."/>
            <person name="de Koning A.J."/>
            <person name="Lance S.L."/>
            <person name="McCarthy F.M."/>
            <person name="McCormack J.E."/>
            <person name="Merchant M.E."/>
            <person name="Peterson D.G."/>
            <person name="Pollock D.D."/>
            <person name="Pourmand N."/>
            <person name="Raney B.J."/>
            <person name="Roessler K.A."/>
            <person name="Sanford J.R."/>
            <person name="Sawyer R.H."/>
            <person name="Schmidt C.J."/>
            <person name="Triplett E.W."/>
            <person name="Tuberville T.D."/>
            <person name="Venegas-Anaya M."/>
            <person name="Howard J.T."/>
            <person name="Jarvis E.D."/>
            <person name="Guillette L.J.Jr."/>
            <person name="Glenn T.C."/>
            <person name="Green R.E."/>
            <person name="Ray D.A."/>
        </authorList>
    </citation>
    <scope>NUCLEOTIDE SEQUENCE [LARGE SCALE GENOMIC DNA]</scope>
    <source>
        <strain evidence="1">KSC_2009_1</strain>
    </source>
</reference>
<name>A0A151MC19_ALLMI</name>